<evidence type="ECO:0000259" key="2">
    <source>
        <dbReference type="Pfam" id="PF13474"/>
    </source>
</evidence>
<protein>
    <recommendedName>
        <fullName evidence="2">SnoaL-like domain-containing protein</fullName>
    </recommendedName>
</protein>
<dbReference type="SUPFAM" id="SSF54427">
    <property type="entry name" value="NTF2-like"/>
    <property type="match status" value="1"/>
</dbReference>
<dbReference type="Proteomes" id="UP000253919">
    <property type="component" value="Unassembled WGS sequence"/>
</dbReference>
<dbReference type="InterPro" id="IPR037401">
    <property type="entry name" value="SnoaL-like"/>
</dbReference>
<reference evidence="3 4" key="1">
    <citation type="submission" date="2018-04" db="EMBL/GenBank/DDBJ databases">
        <title>Adhaeribacter sp. HMF7616 genome sequencing and assembly.</title>
        <authorList>
            <person name="Kang H."/>
            <person name="Kang J."/>
            <person name="Cha I."/>
            <person name="Kim H."/>
            <person name="Joh K."/>
        </authorList>
    </citation>
    <scope>NUCLEOTIDE SEQUENCE [LARGE SCALE GENOMIC DNA]</scope>
    <source>
        <strain evidence="3 4">HMF7616</strain>
    </source>
</reference>
<dbReference type="InterPro" id="IPR032710">
    <property type="entry name" value="NTF2-like_dom_sf"/>
</dbReference>
<name>A0A369Q2R0_9BACT</name>
<organism evidence="3 4">
    <name type="scientific">Adhaeribacter pallidiroseus</name>
    <dbReference type="NCBI Taxonomy" id="2072847"/>
    <lineage>
        <taxon>Bacteria</taxon>
        <taxon>Pseudomonadati</taxon>
        <taxon>Bacteroidota</taxon>
        <taxon>Cytophagia</taxon>
        <taxon>Cytophagales</taxon>
        <taxon>Hymenobacteraceae</taxon>
        <taxon>Adhaeribacter</taxon>
    </lineage>
</organism>
<sequence>MRHEIQAIIDNRVQGVKNKDVNQATRDYSPEVILFDIVDPLERQGIEAVKSRLQEWLASLAEIKNFEIQNSQIQAADDIAFVISFNHIDAVNTNGNQLNMWWRETTCYRKMNGKWQITHAHSSVPFNPQDGQASLGLKPERMK</sequence>
<evidence type="ECO:0000313" key="3">
    <source>
        <dbReference type="EMBL" id="RDC58802.1"/>
    </source>
</evidence>
<dbReference type="Gene3D" id="3.10.450.50">
    <property type="match status" value="1"/>
</dbReference>
<evidence type="ECO:0000313" key="4">
    <source>
        <dbReference type="Proteomes" id="UP000253919"/>
    </source>
</evidence>
<feature type="region of interest" description="Disordered" evidence="1">
    <location>
        <begin position="122"/>
        <end position="143"/>
    </location>
</feature>
<feature type="domain" description="SnoaL-like" evidence="2">
    <location>
        <begin position="5"/>
        <end position="126"/>
    </location>
</feature>
<evidence type="ECO:0000256" key="1">
    <source>
        <dbReference type="SAM" id="MobiDB-lite"/>
    </source>
</evidence>
<dbReference type="EMBL" id="QASA01000002">
    <property type="protein sequence ID" value="RDC58802.1"/>
    <property type="molecule type" value="Genomic_DNA"/>
</dbReference>
<comment type="caution">
    <text evidence="3">The sequence shown here is derived from an EMBL/GenBank/DDBJ whole genome shotgun (WGS) entry which is preliminary data.</text>
</comment>
<feature type="compositionally biased region" description="Polar residues" evidence="1">
    <location>
        <begin position="122"/>
        <end position="132"/>
    </location>
</feature>
<dbReference type="AlphaFoldDB" id="A0A369Q2R0"/>
<dbReference type="OrthoDB" id="9812295at2"/>
<dbReference type="RefSeq" id="WP_115375816.1">
    <property type="nucleotide sequence ID" value="NZ_QASA01000002.1"/>
</dbReference>
<dbReference type="Pfam" id="PF13474">
    <property type="entry name" value="SnoaL_3"/>
    <property type="match status" value="1"/>
</dbReference>
<keyword evidence="4" id="KW-1185">Reference proteome</keyword>
<proteinExistence type="predicted"/>
<accession>A0A369Q2R0</accession>
<gene>
    <name evidence="3" type="ORF">AHMF7616_05236</name>
</gene>